<evidence type="ECO:0000313" key="4">
    <source>
        <dbReference type="Proteomes" id="UP000255265"/>
    </source>
</evidence>
<comment type="caution">
    <text evidence="3">The sequence shown here is derived from an EMBL/GenBank/DDBJ whole genome shotgun (WGS) entry which is preliminary data.</text>
</comment>
<dbReference type="RefSeq" id="WP_244917787.1">
    <property type="nucleotide sequence ID" value="NZ_QQAV01000007.1"/>
</dbReference>
<dbReference type="Proteomes" id="UP000255265">
    <property type="component" value="Unassembled WGS sequence"/>
</dbReference>
<dbReference type="EMBL" id="QQAV01000007">
    <property type="protein sequence ID" value="RDI22625.1"/>
    <property type="molecule type" value="Genomic_DNA"/>
</dbReference>
<feature type="region of interest" description="Disordered" evidence="1">
    <location>
        <begin position="22"/>
        <end position="44"/>
    </location>
</feature>
<protein>
    <submittedName>
        <fullName evidence="3">Uncharacterized protein</fullName>
    </submittedName>
</protein>
<sequence>MTTHRLLACLVGSLLIAPTLALADPPHGRGHGKGHGPGHKETYWDGPCKIERKWKKNGDFDEKRKCKDGGPVGYAPVPAPAYVPVPVPVYPVQREPGVVIQGTVRLP</sequence>
<feature type="signal peptide" evidence="2">
    <location>
        <begin position="1"/>
        <end position="23"/>
    </location>
</feature>
<dbReference type="AlphaFoldDB" id="A0A370FEU8"/>
<feature type="compositionally biased region" description="Basic residues" evidence="1">
    <location>
        <begin position="28"/>
        <end position="37"/>
    </location>
</feature>
<accession>A0A370FEU8</accession>
<evidence type="ECO:0000313" key="3">
    <source>
        <dbReference type="EMBL" id="RDI22625.1"/>
    </source>
</evidence>
<gene>
    <name evidence="3" type="ORF">DFR41_10728</name>
</gene>
<name>A0A370FEU8_9BURK</name>
<reference evidence="3 4" key="1">
    <citation type="submission" date="2018-07" db="EMBL/GenBank/DDBJ databases">
        <title>Genomic Encyclopedia of Type Strains, Phase IV (KMG-IV): sequencing the most valuable type-strain genomes for metagenomic binning, comparative biology and taxonomic classification.</title>
        <authorList>
            <person name="Goeker M."/>
        </authorList>
    </citation>
    <scope>NUCLEOTIDE SEQUENCE [LARGE SCALE GENOMIC DNA]</scope>
    <source>
        <strain evidence="3 4">DSM 21352</strain>
    </source>
</reference>
<organism evidence="3 4">
    <name type="scientific">Pseudacidovorax intermedius</name>
    <dbReference type="NCBI Taxonomy" id="433924"/>
    <lineage>
        <taxon>Bacteria</taxon>
        <taxon>Pseudomonadati</taxon>
        <taxon>Pseudomonadota</taxon>
        <taxon>Betaproteobacteria</taxon>
        <taxon>Burkholderiales</taxon>
        <taxon>Comamonadaceae</taxon>
        <taxon>Pseudacidovorax</taxon>
    </lineage>
</organism>
<keyword evidence="2" id="KW-0732">Signal</keyword>
<keyword evidence="4" id="KW-1185">Reference proteome</keyword>
<feature type="chain" id="PRO_5016686822" evidence="2">
    <location>
        <begin position="24"/>
        <end position="107"/>
    </location>
</feature>
<evidence type="ECO:0000256" key="2">
    <source>
        <dbReference type="SAM" id="SignalP"/>
    </source>
</evidence>
<proteinExistence type="predicted"/>
<evidence type="ECO:0000256" key="1">
    <source>
        <dbReference type="SAM" id="MobiDB-lite"/>
    </source>
</evidence>